<feature type="signal peptide" evidence="3">
    <location>
        <begin position="1"/>
        <end position="18"/>
    </location>
</feature>
<dbReference type="GO" id="GO:0003796">
    <property type="term" value="F:lysozyme activity"/>
    <property type="evidence" value="ECO:0007669"/>
    <property type="project" value="InterPro"/>
</dbReference>
<dbReference type="GO" id="GO:0016998">
    <property type="term" value="P:cell wall macromolecule catabolic process"/>
    <property type="evidence" value="ECO:0007669"/>
    <property type="project" value="InterPro"/>
</dbReference>
<evidence type="ECO:0000313" key="5">
    <source>
        <dbReference type="Proteomes" id="UP001176961"/>
    </source>
</evidence>
<dbReference type="EMBL" id="CATQJL010000001">
    <property type="protein sequence ID" value="CAJ0591800.1"/>
    <property type="molecule type" value="Genomic_DNA"/>
</dbReference>
<dbReference type="Pfam" id="PF01183">
    <property type="entry name" value="Glyco_hydro_25"/>
    <property type="match status" value="1"/>
</dbReference>
<comment type="caution">
    <text evidence="4">The sequence shown here is derived from an EMBL/GenBank/DDBJ whole genome shotgun (WGS) entry which is preliminary data.</text>
</comment>
<dbReference type="InterPro" id="IPR051595">
    <property type="entry name" value="GH25_Enzymes"/>
</dbReference>
<proteinExistence type="inferred from homology"/>
<dbReference type="PROSITE" id="PS51904">
    <property type="entry name" value="GLYCOSYL_HYDROL_F25_2"/>
    <property type="match status" value="1"/>
</dbReference>
<dbReference type="SUPFAM" id="SSF51445">
    <property type="entry name" value="(Trans)glycosidases"/>
    <property type="match status" value="1"/>
</dbReference>
<evidence type="ECO:0000256" key="1">
    <source>
        <dbReference type="ARBA" id="ARBA00010646"/>
    </source>
</evidence>
<feature type="chain" id="PRO_5041233571" description="Lysozyme" evidence="3">
    <location>
        <begin position="19"/>
        <end position="250"/>
    </location>
</feature>
<comment type="similarity">
    <text evidence="1">Belongs to the glycosyl hydrolase 25 family.</text>
</comment>
<protein>
    <recommendedName>
        <fullName evidence="6">Lysozyme</fullName>
    </recommendedName>
</protein>
<organism evidence="4 5">
    <name type="scientific">Cylicocyclus nassatus</name>
    <name type="common">Nematode worm</name>
    <dbReference type="NCBI Taxonomy" id="53992"/>
    <lineage>
        <taxon>Eukaryota</taxon>
        <taxon>Metazoa</taxon>
        <taxon>Ecdysozoa</taxon>
        <taxon>Nematoda</taxon>
        <taxon>Chromadorea</taxon>
        <taxon>Rhabditida</taxon>
        <taxon>Rhabditina</taxon>
        <taxon>Rhabditomorpha</taxon>
        <taxon>Strongyloidea</taxon>
        <taxon>Strongylidae</taxon>
        <taxon>Cylicocyclus</taxon>
    </lineage>
</organism>
<keyword evidence="5" id="KW-1185">Reference proteome</keyword>
<dbReference type="AlphaFoldDB" id="A0AA36DRD6"/>
<evidence type="ECO:0008006" key="6">
    <source>
        <dbReference type="Google" id="ProtNLM"/>
    </source>
</evidence>
<dbReference type="GO" id="GO:0045087">
    <property type="term" value="P:innate immune response"/>
    <property type="evidence" value="ECO:0007669"/>
    <property type="project" value="TreeGrafter"/>
</dbReference>
<dbReference type="Proteomes" id="UP001176961">
    <property type="component" value="Unassembled WGS sequence"/>
</dbReference>
<dbReference type="PANTHER" id="PTHR23208:SF36">
    <property type="entry name" value="LYSOZYME-RELATED"/>
    <property type="match status" value="1"/>
</dbReference>
<evidence type="ECO:0000256" key="3">
    <source>
        <dbReference type="SAM" id="SignalP"/>
    </source>
</evidence>
<dbReference type="GO" id="GO:0007165">
    <property type="term" value="P:signal transduction"/>
    <property type="evidence" value="ECO:0007669"/>
    <property type="project" value="TreeGrafter"/>
</dbReference>
<sequence length="250" mass="29427">MLWILFAALFGTSAATLGFDTIQNLTVNEFLCLKDYNYSFYVARIWQSLGKFDEHGMQNMRNAHEAGFNVSAYIFPCLAKKCASPQEQVETTINRLKSYNVHYERIFLDIEIFDWPNDIKANRKFINAMCNKLDEMGVKWGIYTNENNWNKIVGKKFNKWKHKKLWWAYWGANNGTLKSNFKSFGGWKDFYMQQYAGDFKGPCRYDHKHNLSRARITLDRVNVKNFTKERYRVALTFSKGMYIIKVLSGN</sequence>
<dbReference type="Gene3D" id="3.20.20.80">
    <property type="entry name" value="Glycosidases"/>
    <property type="match status" value="1"/>
</dbReference>
<dbReference type="InterPro" id="IPR017853">
    <property type="entry name" value="GH"/>
</dbReference>
<keyword evidence="2 3" id="KW-0732">Signal</keyword>
<dbReference type="GO" id="GO:0009253">
    <property type="term" value="P:peptidoglycan catabolic process"/>
    <property type="evidence" value="ECO:0007669"/>
    <property type="project" value="InterPro"/>
</dbReference>
<name>A0AA36DRD6_CYLNA</name>
<accession>A0AA36DRD6</accession>
<evidence type="ECO:0000313" key="4">
    <source>
        <dbReference type="EMBL" id="CAJ0591800.1"/>
    </source>
</evidence>
<dbReference type="InterPro" id="IPR002053">
    <property type="entry name" value="Glyco_hydro_25"/>
</dbReference>
<reference evidence="4" key="1">
    <citation type="submission" date="2023-07" db="EMBL/GenBank/DDBJ databases">
        <authorList>
            <consortium name="CYATHOMIX"/>
        </authorList>
    </citation>
    <scope>NUCLEOTIDE SEQUENCE</scope>
    <source>
        <strain evidence="4">N/A</strain>
    </source>
</reference>
<dbReference type="PANTHER" id="PTHR23208">
    <property type="entry name" value="LYSOZYME PROTEIN"/>
    <property type="match status" value="1"/>
</dbReference>
<gene>
    <name evidence="4" type="ORF">CYNAS_LOCUS3783</name>
</gene>
<evidence type="ECO:0000256" key="2">
    <source>
        <dbReference type="ARBA" id="ARBA00022729"/>
    </source>
</evidence>